<feature type="region of interest" description="Disordered" evidence="1">
    <location>
        <begin position="73"/>
        <end position="98"/>
    </location>
</feature>
<comment type="caution">
    <text evidence="2">The sequence shown here is derived from an EMBL/GenBank/DDBJ whole genome shotgun (WGS) entry which is preliminary data.</text>
</comment>
<evidence type="ECO:0000313" key="3">
    <source>
        <dbReference type="Proteomes" id="UP000037510"/>
    </source>
</evidence>
<dbReference type="AlphaFoldDB" id="A0A0L7LGI5"/>
<proteinExistence type="predicted"/>
<protein>
    <submittedName>
        <fullName evidence="2">Forkhead box protein O1</fullName>
    </submittedName>
</protein>
<evidence type="ECO:0000313" key="2">
    <source>
        <dbReference type="EMBL" id="KOB74301.1"/>
    </source>
</evidence>
<name>A0A0L7LGI5_OPEBR</name>
<keyword evidence="3" id="KW-1185">Reference proteome</keyword>
<feature type="region of interest" description="Disordered" evidence="1">
    <location>
        <begin position="1"/>
        <end position="36"/>
    </location>
</feature>
<dbReference type="Proteomes" id="UP000037510">
    <property type="component" value="Unassembled WGS sequence"/>
</dbReference>
<sequence length="218" mass="25237">MPGHEGSPYWAVVDFDSEGDDVPTPPPSHRVYLDPWDNESHGIIQAERPDSSQEDNFNSFAGEPVSASFYYVPTKNYDSGEEPPLPPPRRKTSTREERCAEEFTAYGRKVSRGLVPEQAIYDERPIKPIYIPHPMDPMMYEPLYGMAPPPGYLPPRRARVLPEAYEQFIYESLSPEYEDWARPFPKTAPDNFHLSRYGHLQIDYSFSWHSLDRLIRNQ</sequence>
<reference evidence="2 3" key="1">
    <citation type="journal article" date="2015" name="Genome Biol. Evol.">
        <title>The genome of winter moth (Operophtera brumata) provides a genomic perspective on sexual dimorphism and phenology.</title>
        <authorList>
            <person name="Derks M.F."/>
            <person name="Smit S."/>
            <person name="Salis L."/>
            <person name="Schijlen E."/>
            <person name="Bossers A."/>
            <person name="Mateman C."/>
            <person name="Pijl A.S."/>
            <person name="de Ridder D."/>
            <person name="Groenen M.A."/>
            <person name="Visser M.E."/>
            <person name="Megens H.J."/>
        </authorList>
    </citation>
    <scope>NUCLEOTIDE SEQUENCE [LARGE SCALE GENOMIC DNA]</scope>
    <source>
        <strain evidence="2">WM2013NL</strain>
        <tissue evidence="2">Head and thorax</tissue>
    </source>
</reference>
<evidence type="ECO:0000256" key="1">
    <source>
        <dbReference type="SAM" id="MobiDB-lite"/>
    </source>
</evidence>
<organism evidence="2 3">
    <name type="scientific">Operophtera brumata</name>
    <name type="common">Winter moth</name>
    <name type="synonym">Phalaena brumata</name>
    <dbReference type="NCBI Taxonomy" id="104452"/>
    <lineage>
        <taxon>Eukaryota</taxon>
        <taxon>Metazoa</taxon>
        <taxon>Ecdysozoa</taxon>
        <taxon>Arthropoda</taxon>
        <taxon>Hexapoda</taxon>
        <taxon>Insecta</taxon>
        <taxon>Pterygota</taxon>
        <taxon>Neoptera</taxon>
        <taxon>Endopterygota</taxon>
        <taxon>Lepidoptera</taxon>
        <taxon>Glossata</taxon>
        <taxon>Ditrysia</taxon>
        <taxon>Geometroidea</taxon>
        <taxon>Geometridae</taxon>
        <taxon>Larentiinae</taxon>
        <taxon>Operophtera</taxon>
    </lineage>
</organism>
<dbReference type="EMBL" id="JTDY01001283">
    <property type="protein sequence ID" value="KOB74301.1"/>
    <property type="molecule type" value="Genomic_DNA"/>
</dbReference>
<accession>A0A0L7LGI5</accession>
<gene>
    <name evidence="2" type="ORF">OBRU01_09499</name>
</gene>